<dbReference type="EC" id="2.5.1.75" evidence="10"/>
<feature type="binding site" evidence="10">
    <location>
        <begin position="12"/>
        <end position="19"/>
    </location>
    <ligand>
        <name>ATP</name>
        <dbReference type="ChEBI" id="CHEBI:30616"/>
    </ligand>
</feature>
<dbReference type="Pfam" id="PF01715">
    <property type="entry name" value="IPPT"/>
    <property type="match status" value="1"/>
</dbReference>
<organism evidence="14 15">
    <name type="scientific">Reinekea thalattae</name>
    <dbReference type="NCBI Taxonomy" id="2593301"/>
    <lineage>
        <taxon>Bacteria</taxon>
        <taxon>Pseudomonadati</taxon>
        <taxon>Pseudomonadota</taxon>
        <taxon>Gammaproteobacteria</taxon>
        <taxon>Oceanospirillales</taxon>
        <taxon>Saccharospirillaceae</taxon>
        <taxon>Reinekea</taxon>
    </lineage>
</organism>
<dbReference type="NCBIfam" id="TIGR00174">
    <property type="entry name" value="miaA"/>
    <property type="match status" value="1"/>
</dbReference>
<dbReference type="EMBL" id="VKAD01000001">
    <property type="protein sequence ID" value="TXR54122.1"/>
    <property type="molecule type" value="Genomic_DNA"/>
</dbReference>
<evidence type="ECO:0000256" key="9">
    <source>
        <dbReference type="ARBA" id="ARBA00049563"/>
    </source>
</evidence>
<dbReference type="SUPFAM" id="SSF52540">
    <property type="entry name" value="P-loop containing nucleoside triphosphate hydrolases"/>
    <property type="match status" value="2"/>
</dbReference>
<evidence type="ECO:0000256" key="3">
    <source>
        <dbReference type="ARBA" id="ARBA00005842"/>
    </source>
</evidence>
<comment type="function">
    <text evidence="2 10 12">Catalyzes the transfer of a dimethylallyl group onto the adenine at position 37 in tRNAs that read codons beginning with uridine, leading to the formation of N6-(dimethylallyl)adenosine (i(6)A).</text>
</comment>
<evidence type="ECO:0000256" key="10">
    <source>
        <dbReference type="HAMAP-Rule" id="MF_00185"/>
    </source>
</evidence>
<comment type="cofactor">
    <cofactor evidence="1 10">
        <name>Mg(2+)</name>
        <dbReference type="ChEBI" id="CHEBI:18420"/>
    </cofactor>
</comment>
<keyword evidence="5 10" id="KW-0819">tRNA processing</keyword>
<evidence type="ECO:0000256" key="2">
    <source>
        <dbReference type="ARBA" id="ARBA00003213"/>
    </source>
</evidence>
<evidence type="ECO:0000256" key="4">
    <source>
        <dbReference type="ARBA" id="ARBA00022679"/>
    </source>
</evidence>
<dbReference type="OrthoDB" id="9776390at2"/>
<feature type="site" description="Interaction with substrate tRNA" evidence="10">
    <location>
        <position position="103"/>
    </location>
</feature>
<evidence type="ECO:0000256" key="6">
    <source>
        <dbReference type="ARBA" id="ARBA00022741"/>
    </source>
</evidence>
<evidence type="ECO:0000256" key="12">
    <source>
        <dbReference type="RuleBase" id="RU003784"/>
    </source>
</evidence>
<evidence type="ECO:0000256" key="8">
    <source>
        <dbReference type="ARBA" id="ARBA00022842"/>
    </source>
</evidence>
<gene>
    <name evidence="10 14" type="primary">miaA</name>
    <name evidence="14" type="ORF">FME95_06175</name>
</gene>
<dbReference type="FunFam" id="1.10.20.140:FF:000001">
    <property type="entry name" value="tRNA dimethylallyltransferase"/>
    <property type="match status" value="1"/>
</dbReference>
<keyword evidence="8 10" id="KW-0460">Magnesium</keyword>
<evidence type="ECO:0000256" key="7">
    <source>
        <dbReference type="ARBA" id="ARBA00022840"/>
    </source>
</evidence>
<sequence length="320" mass="36182">MQHKPTALFLMGPTAAGKTNLAMSLVQQGQCEIISVDSAQIYRGMNIGTATPSAEELALAPHHLIDICDPAESYSAVQFRNDALTLMDDIVARGKTPLLTGGTMLYFKTLVEPLAQMPASDEIVRAQLQQQLAEQGLASLVAELAEVDPVAHQQIELQNPQRVQRALEVYRQTGKPISSFWAQQDNSAKGKLSSAAIEQFPYRLMQYAVIPNDRKVLHQRIAERFDLMLKMGFEAEARLLFERGDLHLDLPSIRSVGYRQMWQYFQGDYTYEQMVERGVIATRQLAKRQLTWLRGWPELIEIDISAYSTEQWCQRILSQL</sequence>
<dbReference type="Proteomes" id="UP000321764">
    <property type="component" value="Unassembled WGS sequence"/>
</dbReference>
<evidence type="ECO:0000256" key="11">
    <source>
        <dbReference type="RuleBase" id="RU003783"/>
    </source>
</evidence>
<keyword evidence="4 10" id="KW-0808">Transferase</keyword>
<dbReference type="AlphaFoldDB" id="A0A5C8Z849"/>
<evidence type="ECO:0000256" key="5">
    <source>
        <dbReference type="ARBA" id="ARBA00022694"/>
    </source>
</evidence>
<evidence type="ECO:0000256" key="1">
    <source>
        <dbReference type="ARBA" id="ARBA00001946"/>
    </source>
</evidence>
<evidence type="ECO:0000313" key="14">
    <source>
        <dbReference type="EMBL" id="TXR54122.1"/>
    </source>
</evidence>
<feature type="region of interest" description="Interaction with substrate tRNA" evidence="10">
    <location>
        <begin position="37"/>
        <end position="40"/>
    </location>
</feature>
<name>A0A5C8Z849_9GAMM</name>
<keyword evidence="7 10" id="KW-0067">ATP-binding</keyword>
<dbReference type="Gene3D" id="3.40.50.300">
    <property type="entry name" value="P-loop containing nucleotide triphosphate hydrolases"/>
    <property type="match status" value="1"/>
</dbReference>
<keyword evidence="15" id="KW-1185">Reference proteome</keyword>
<protein>
    <recommendedName>
        <fullName evidence="10">tRNA dimethylallyltransferase</fullName>
        <ecNumber evidence="10">2.5.1.75</ecNumber>
    </recommendedName>
    <alternativeName>
        <fullName evidence="10">Dimethylallyl diphosphate:tRNA dimethylallyltransferase</fullName>
        <shortName evidence="10">DMAPP:tRNA dimethylallyltransferase</shortName>
        <shortName evidence="10">DMATase</shortName>
    </alternativeName>
    <alternativeName>
        <fullName evidence="10">Isopentenyl-diphosphate:tRNA isopentenyltransferase</fullName>
        <shortName evidence="10">IPP transferase</shortName>
        <shortName evidence="10">IPPT</shortName>
        <shortName evidence="10">IPTase</shortName>
    </alternativeName>
</protein>
<comment type="caution">
    <text evidence="10">Lacks conserved residue(s) required for the propagation of feature annotation.</text>
</comment>
<dbReference type="GO" id="GO:0052381">
    <property type="term" value="F:tRNA dimethylallyltransferase activity"/>
    <property type="evidence" value="ECO:0007669"/>
    <property type="project" value="UniProtKB-UniRule"/>
</dbReference>
<reference evidence="14 15" key="1">
    <citation type="submission" date="2019-07" db="EMBL/GenBank/DDBJ databases">
        <title>Reinekea sp. strain SSH23 genome sequencing and assembly.</title>
        <authorList>
            <person name="Kim I."/>
        </authorList>
    </citation>
    <scope>NUCLEOTIDE SEQUENCE [LARGE SCALE GENOMIC DNA]</scope>
    <source>
        <strain evidence="14 15">SSH23</strain>
    </source>
</reference>
<evidence type="ECO:0000256" key="13">
    <source>
        <dbReference type="RuleBase" id="RU003785"/>
    </source>
</evidence>
<comment type="similarity">
    <text evidence="3 10 13">Belongs to the IPP transferase family.</text>
</comment>
<dbReference type="PANTHER" id="PTHR11088">
    <property type="entry name" value="TRNA DIMETHYLALLYLTRANSFERASE"/>
    <property type="match status" value="1"/>
</dbReference>
<evidence type="ECO:0000313" key="15">
    <source>
        <dbReference type="Proteomes" id="UP000321764"/>
    </source>
</evidence>
<dbReference type="Gene3D" id="1.10.20.140">
    <property type="match status" value="1"/>
</dbReference>
<dbReference type="RefSeq" id="WP_147713521.1">
    <property type="nucleotide sequence ID" value="NZ_VKAD01000001.1"/>
</dbReference>
<feature type="binding site" evidence="10">
    <location>
        <begin position="14"/>
        <end position="19"/>
    </location>
    <ligand>
        <name>substrate</name>
    </ligand>
</feature>
<dbReference type="GO" id="GO:0006400">
    <property type="term" value="P:tRNA modification"/>
    <property type="evidence" value="ECO:0007669"/>
    <property type="project" value="TreeGrafter"/>
</dbReference>
<feature type="site" description="Interaction with substrate tRNA" evidence="10">
    <location>
        <position position="125"/>
    </location>
</feature>
<comment type="caution">
    <text evidence="14">The sequence shown here is derived from an EMBL/GenBank/DDBJ whole genome shotgun (WGS) entry which is preliminary data.</text>
</comment>
<dbReference type="HAMAP" id="MF_00185">
    <property type="entry name" value="IPP_trans"/>
    <property type="match status" value="1"/>
</dbReference>
<proteinExistence type="inferred from homology"/>
<dbReference type="InterPro" id="IPR027417">
    <property type="entry name" value="P-loop_NTPase"/>
</dbReference>
<dbReference type="InterPro" id="IPR018022">
    <property type="entry name" value="IPT"/>
</dbReference>
<dbReference type="GO" id="GO:0005524">
    <property type="term" value="F:ATP binding"/>
    <property type="evidence" value="ECO:0007669"/>
    <property type="project" value="UniProtKB-UniRule"/>
</dbReference>
<dbReference type="PANTHER" id="PTHR11088:SF60">
    <property type="entry name" value="TRNA DIMETHYLALLYLTRANSFERASE"/>
    <property type="match status" value="1"/>
</dbReference>
<comment type="subunit">
    <text evidence="10">Monomer.</text>
</comment>
<dbReference type="InterPro" id="IPR039657">
    <property type="entry name" value="Dimethylallyltransferase"/>
</dbReference>
<comment type="catalytic activity">
    <reaction evidence="9 10 11">
        <text>adenosine(37) in tRNA + dimethylallyl diphosphate = N(6)-dimethylallyladenosine(37) in tRNA + diphosphate</text>
        <dbReference type="Rhea" id="RHEA:26482"/>
        <dbReference type="Rhea" id="RHEA-COMP:10162"/>
        <dbReference type="Rhea" id="RHEA-COMP:10375"/>
        <dbReference type="ChEBI" id="CHEBI:33019"/>
        <dbReference type="ChEBI" id="CHEBI:57623"/>
        <dbReference type="ChEBI" id="CHEBI:74411"/>
        <dbReference type="ChEBI" id="CHEBI:74415"/>
        <dbReference type="EC" id="2.5.1.75"/>
    </reaction>
</comment>
<accession>A0A5C8Z849</accession>
<keyword evidence="6 10" id="KW-0547">Nucleotide-binding</keyword>
<feature type="region of interest" description="Interaction with substrate tRNA" evidence="10">
    <location>
        <begin position="161"/>
        <end position="165"/>
    </location>
</feature>